<organism evidence="1 2">
    <name type="scientific">Caerostris extrusa</name>
    <name type="common">Bark spider</name>
    <name type="synonym">Caerostris bankana</name>
    <dbReference type="NCBI Taxonomy" id="172846"/>
    <lineage>
        <taxon>Eukaryota</taxon>
        <taxon>Metazoa</taxon>
        <taxon>Ecdysozoa</taxon>
        <taxon>Arthropoda</taxon>
        <taxon>Chelicerata</taxon>
        <taxon>Arachnida</taxon>
        <taxon>Araneae</taxon>
        <taxon>Araneomorphae</taxon>
        <taxon>Entelegynae</taxon>
        <taxon>Araneoidea</taxon>
        <taxon>Araneidae</taxon>
        <taxon>Caerostris</taxon>
    </lineage>
</organism>
<gene>
    <name evidence="1" type="ORF">CEXT_33621</name>
</gene>
<dbReference type="Proteomes" id="UP001054945">
    <property type="component" value="Unassembled WGS sequence"/>
</dbReference>
<keyword evidence="2" id="KW-1185">Reference proteome</keyword>
<reference evidence="1 2" key="1">
    <citation type="submission" date="2021-06" db="EMBL/GenBank/DDBJ databases">
        <title>Caerostris extrusa draft genome.</title>
        <authorList>
            <person name="Kono N."/>
            <person name="Arakawa K."/>
        </authorList>
    </citation>
    <scope>NUCLEOTIDE SEQUENCE [LARGE SCALE GENOMIC DNA]</scope>
</reference>
<protein>
    <submittedName>
        <fullName evidence="1">Uncharacterized protein</fullName>
    </submittedName>
</protein>
<dbReference type="AlphaFoldDB" id="A0AAV4PSK7"/>
<evidence type="ECO:0000313" key="2">
    <source>
        <dbReference type="Proteomes" id="UP001054945"/>
    </source>
</evidence>
<dbReference type="EMBL" id="BPLR01005007">
    <property type="protein sequence ID" value="GIX99126.1"/>
    <property type="molecule type" value="Genomic_DNA"/>
</dbReference>
<name>A0AAV4PSK7_CAEEX</name>
<sequence>MSQALPENLLPFQFQLCDSFPVSNSKNFKIPLHTIGPSQLGSYSSLVRVPKGIQLNILNVKDESIDSIASSQHYSAANVVFIFTEANLACLVFPESAEDAAGINAPSPDT</sequence>
<evidence type="ECO:0000313" key="1">
    <source>
        <dbReference type="EMBL" id="GIX99126.1"/>
    </source>
</evidence>
<accession>A0AAV4PSK7</accession>
<proteinExistence type="predicted"/>
<comment type="caution">
    <text evidence="1">The sequence shown here is derived from an EMBL/GenBank/DDBJ whole genome shotgun (WGS) entry which is preliminary data.</text>
</comment>